<dbReference type="EMBL" id="AP018802">
    <property type="protein sequence ID" value="BBF54039.1"/>
    <property type="molecule type" value="Genomic_DNA"/>
</dbReference>
<feature type="transmembrane region" description="Helical" evidence="1">
    <location>
        <begin position="47"/>
        <end position="70"/>
    </location>
</feature>
<evidence type="ECO:0000256" key="1">
    <source>
        <dbReference type="SAM" id="Phobius"/>
    </source>
</evidence>
<feature type="transmembrane region" description="Helical" evidence="1">
    <location>
        <begin position="94"/>
        <end position="121"/>
    </location>
</feature>
<dbReference type="Proteomes" id="UP000281900">
    <property type="component" value="Chromosome"/>
</dbReference>
<evidence type="ECO:0000313" key="3">
    <source>
        <dbReference type="EMBL" id="TJQ13402.1"/>
    </source>
</evidence>
<evidence type="ECO:0000313" key="4">
    <source>
        <dbReference type="Proteomes" id="UP000281900"/>
    </source>
</evidence>
<reference evidence="3 5" key="2">
    <citation type="submission" date="2018-12" db="EMBL/GenBank/DDBJ databases">
        <title>Food and Water Safety Consortium.</title>
        <authorList>
            <person name="Tyson S."/>
            <person name="Peterson C.-L."/>
            <person name="Olson A."/>
            <person name="Tyler S."/>
            <person name="Cabral J."/>
            <person name="Lynch T."/>
            <person name="Knox N."/>
            <person name="Van Domselaar G."/>
            <person name="Graham M."/>
        </authorList>
    </citation>
    <scope>NUCLEOTIDE SEQUENCE [LARGE SCALE GENOMIC DNA]</scope>
    <source>
        <strain evidence="3 5">FWSEC0118</strain>
    </source>
</reference>
<dbReference type="EMBL" id="RRGJ01000019">
    <property type="protein sequence ID" value="TJQ13402.1"/>
    <property type="molecule type" value="Genomic_DNA"/>
</dbReference>
<keyword evidence="1" id="KW-0812">Transmembrane</keyword>
<sequence>MVGTAIASFFGMLAISTIYGLAHAFIAKSLSEKISQAWAHRSARFMILVIIAIQGISAFILYGSSLYLLYQGATFTPYTSDYGTLYDGSEDITVAWIVFGLSMAVSVVADIIKVILVLTFAD</sequence>
<reference evidence="2 4" key="1">
    <citation type="submission" date="2018-07" db="EMBL/GenBank/DDBJ databases">
        <title>Genomic analysis of colistin resistant EHEC isolated from cattle in Japan.</title>
        <authorList>
            <person name="Kusumoto M."/>
            <person name="Misumi W."/>
            <person name="Ogura Y."/>
            <person name="Hayashi T."/>
            <person name="Akiba M."/>
        </authorList>
    </citation>
    <scope>NUCLEOTIDE SEQUENCE [LARGE SCALE GENOMIC DNA]</scope>
    <source>
        <strain evidence="2 4">E2863</strain>
    </source>
</reference>
<accession>A0A2A6Q712</accession>
<keyword evidence="1" id="KW-1133">Transmembrane helix</keyword>
<feature type="transmembrane region" description="Helical" evidence="1">
    <location>
        <begin position="6"/>
        <end position="26"/>
    </location>
</feature>
<keyword evidence="1" id="KW-0472">Membrane</keyword>
<dbReference type="AlphaFoldDB" id="A0A2A6Q712"/>
<protein>
    <submittedName>
        <fullName evidence="3">Uncharacterized protein</fullName>
    </submittedName>
</protein>
<evidence type="ECO:0000313" key="2">
    <source>
        <dbReference type="EMBL" id="BBF54039.1"/>
    </source>
</evidence>
<name>A0A2A6Q712_ECOLX</name>
<dbReference type="RefSeq" id="WP_000233126.1">
    <property type="nucleotide sequence ID" value="NZ_AP018802.1"/>
</dbReference>
<dbReference type="Proteomes" id="UP000309937">
    <property type="component" value="Unassembled WGS sequence"/>
</dbReference>
<proteinExistence type="predicted"/>
<evidence type="ECO:0000313" key="5">
    <source>
        <dbReference type="Proteomes" id="UP000309937"/>
    </source>
</evidence>
<gene>
    <name evidence="3" type="ORF">C9Z68_14540</name>
    <name evidence="2" type="ORF">E2863_02558</name>
</gene>
<organism evidence="3 5">
    <name type="scientific">Escherichia coli</name>
    <dbReference type="NCBI Taxonomy" id="562"/>
    <lineage>
        <taxon>Bacteria</taxon>
        <taxon>Pseudomonadati</taxon>
        <taxon>Pseudomonadota</taxon>
        <taxon>Gammaproteobacteria</taxon>
        <taxon>Enterobacterales</taxon>
        <taxon>Enterobacteriaceae</taxon>
        <taxon>Escherichia</taxon>
    </lineage>
</organism>